<evidence type="ECO:0000259" key="2">
    <source>
        <dbReference type="Pfam" id="PF13349"/>
    </source>
</evidence>
<organism evidence="3 4">
    <name type="scientific">Aerococcus viridans</name>
    <dbReference type="NCBI Taxonomy" id="1377"/>
    <lineage>
        <taxon>Bacteria</taxon>
        <taxon>Bacillati</taxon>
        <taxon>Bacillota</taxon>
        <taxon>Bacilli</taxon>
        <taxon>Lactobacillales</taxon>
        <taxon>Aerococcaceae</taxon>
        <taxon>Aerococcus</taxon>
    </lineage>
</organism>
<dbReference type="RefSeq" id="WP_083068771.1">
    <property type="nucleotide sequence ID" value="NZ_NBTM02000001.1"/>
</dbReference>
<dbReference type="InterPro" id="IPR025164">
    <property type="entry name" value="Toastrack_DUF4097"/>
</dbReference>
<keyword evidence="1" id="KW-0175">Coiled coil</keyword>
<comment type="caution">
    <text evidence="3">The sequence shown here is derived from an EMBL/GenBank/DDBJ whole genome shotgun (WGS) entry which is preliminary data.</text>
</comment>
<proteinExistence type="predicted"/>
<feature type="domain" description="DUF4097" evidence="2">
    <location>
        <begin position="280"/>
        <end position="476"/>
    </location>
</feature>
<dbReference type="Proteomes" id="UP000192813">
    <property type="component" value="Unassembled WGS sequence"/>
</dbReference>
<sequence>MTNHKERILNLVKEGILTNEEAIILLENRANQAESNPTTQTQVEEEKDILDDFYADWENDQAINQDDITGRTQKVAIQKDLEASLASKLTERQNLVNQEEKSEVTYIEIDRLTEEINQLTEQIHQLKEDIIQIDAENPRPSRAKAQTDSNVDGREPIEEETEAGAYDYKNIVGDFFTKTRSVLDQVQDKVSKTVKFEKGSGSIPIPKLITHDFEATYEYTEPLSMVDIQIAAGQIELTSWDQPTTKLTVVGKLYGDYEEKDAQTAFEKRANLEFVDGALSLNMISRFIKTDIVVQVPKDRLDFIKARTISGPVTVEDMDTNDIYIQTVDGAISIENFTASMIEVDTKNGQLTLNDVEALDLVVKSLNGSQRLKGHVENVLMETLNGDIVITMDAKPLVRAQVETKNGDIKLNMPAGTAVDGVAHTNQGEIMFRSDLIKSQSQVNDQFNKQKAFYYDVAGEKAYRVNLKTMRGNIRVKDDADMRRGEI</sequence>
<feature type="coiled-coil region" evidence="1">
    <location>
        <begin position="102"/>
        <end position="136"/>
    </location>
</feature>
<evidence type="ECO:0000313" key="4">
    <source>
        <dbReference type="Proteomes" id="UP000192813"/>
    </source>
</evidence>
<dbReference type="EMBL" id="NBTM02000001">
    <property type="protein sequence ID" value="PNL91642.1"/>
    <property type="molecule type" value="Genomic_DNA"/>
</dbReference>
<dbReference type="AlphaFoldDB" id="A0A2J9PMT2"/>
<evidence type="ECO:0000313" key="3">
    <source>
        <dbReference type="EMBL" id="PNL91642.1"/>
    </source>
</evidence>
<gene>
    <name evidence="3" type="ORF">A6J77_005175</name>
</gene>
<accession>A0A2J9PMT2</accession>
<protein>
    <recommendedName>
        <fullName evidence="2">DUF4097 domain-containing protein</fullName>
    </recommendedName>
</protein>
<evidence type="ECO:0000256" key="1">
    <source>
        <dbReference type="SAM" id="Coils"/>
    </source>
</evidence>
<name>A0A2J9PMT2_9LACT</name>
<reference evidence="4" key="1">
    <citation type="submission" date="2017-12" db="EMBL/GenBank/DDBJ databases">
        <title>FDA dAtabase for Regulatory Grade micrObial Sequences (FDA-ARGOS): Supporting development and validation of Infectious Disease Dx tests.</title>
        <authorList>
            <person name="Hoffmann M."/>
            <person name="Allard M."/>
            <person name="Evans P."/>
            <person name="Brown E."/>
            <person name="Tallon L."/>
            <person name="Sadzewicz L."/>
            <person name="Sengamalay N."/>
            <person name="Ott S."/>
            <person name="Godinez A."/>
            <person name="Nagaraj S."/>
            <person name="Vavikolanu K."/>
            <person name="Aluvathingal J."/>
            <person name="Nadendla S."/>
            <person name="Sichtig H."/>
        </authorList>
    </citation>
    <scope>NUCLEOTIDE SEQUENCE [LARGE SCALE GENOMIC DNA]</scope>
    <source>
        <strain evidence="4">FDAARGOS_249</strain>
    </source>
</reference>
<dbReference type="Pfam" id="PF13349">
    <property type="entry name" value="DUF4097"/>
    <property type="match status" value="1"/>
</dbReference>